<name>A0A5C6CR16_9BACT</name>
<feature type="transmembrane region" description="Helical" evidence="1">
    <location>
        <begin position="28"/>
        <end position="49"/>
    </location>
</feature>
<evidence type="ECO:0000256" key="1">
    <source>
        <dbReference type="SAM" id="Phobius"/>
    </source>
</evidence>
<reference evidence="3 4" key="1">
    <citation type="submission" date="2019-02" db="EMBL/GenBank/DDBJ databases">
        <title>Deep-cultivation of Planctomycetes and their phenomic and genomic characterization uncovers novel biology.</title>
        <authorList>
            <person name="Wiegand S."/>
            <person name="Jogler M."/>
            <person name="Boedeker C."/>
            <person name="Pinto D."/>
            <person name="Vollmers J."/>
            <person name="Rivas-Marin E."/>
            <person name="Kohn T."/>
            <person name="Peeters S.H."/>
            <person name="Heuer A."/>
            <person name="Rast P."/>
            <person name="Oberbeckmann S."/>
            <person name="Bunk B."/>
            <person name="Jeske O."/>
            <person name="Meyerdierks A."/>
            <person name="Storesund J.E."/>
            <person name="Kallscheuer N."/>
            <person name="Luecker S."/>
            <person name="Lage O.M."/>
            <person name="Pohl T."/>
            <person name="Merkel B.J."/>
            <person name="Hornburger P."/>
            <person name="Mueller R.-W."/>
            <person name="Bruemmer F."/>
            <person name="Labrenz M."/>
            <person name="Spormann A.M."/>
            <person name="Op Den Camp H."/>
            <person name="Overmann J."/>
            <person name="Amann R."/>
            <person name="Jetten M.S.M."/>
            <person name="Mascher T."/>
            <person name="Medema M.H."/>
            <person name="Devos D.P."/>
            <person name="Kaster A.-K."/>
            <person name="Ovreas L."/>
            <person name="Rohde M."/>
            <person name="Galperin M.Y."/>
            <person name="Jogler C."/>
        </authorList>
    </citation>
    <scope>NUCLEOTIDE SEQUENCE [LARGE SCALE GENOMIC DNA]</scope>
    <source>
        <strain evidence="3 4">Pla52o</strain>
    </source>
</reference>
<dbReference type="RefSeq" id="WP_146593937.1">
    <property type="nucleotide sequence ID" value="NZ_SJPT01000002.1"/>
</dbReference>
<comment type="caution">
    <text evidence="3">The sequence shown here is derived from an EMBL/GenBank/DDBJ whole genome shotgun (WGS) entry which is preliminary data.</text>
</comment>
<dbReference type="NCBIfam" id="TIGR02532">
    <property type="entry name" value="IV_pilin_GFxxxE"/>
    <property type="match status" value="1"/>
</dbReference>
<protein>
    <submittedName>
        <fullName evidence="3">Type II secretion system protein G</fullName>
    </submittedName>
</protein>
<dbReference type="Gene3D" id="3.30.700.10">
    <property type="entry name" value="Glycoprotein, Type 4 Pilin"/>
    <property type="match status" value="1"/>
</dbReference>
<dbReference type="EMBL" id="SJPT01000002">
    <property type="protein sequence ID" value="TWU25289.1"/>
    <property type="molecule type" value="Genomic_DNA"/>
</dbReference>
<dbReference type="PANTHER" id="PTHR30093">
    <property type="entry name" value="GENERAL SECRETION PATHWAY PROTEIN G"/>
    <property type="match status" value="1"/>
</dbReference>
<sequence>MNNTPAPTLPATRVSICRRTAWSRGFTLVELLVVIAIIGVLVGLLLPAVQAAREAARRMQCTNNLKQIGLALHMHHDTHNKFPAGYIQQVSGGPAPPFVGYHDSTWVYFLLPFLEQQALYDLVDSSANFGSAPSAALQQVFSTTLPAMLCPSDVEVDLLSTSRNRARGNYVANNGIGPMVSWWLSSAATRGPDGVFVGNKRYGFRDLLDGSSNTVLVSELLKVPGEDYRGMMHYTEGPFYHHNQTPNTNIPDTLRITKCVNIDRAPCTETYTGHTTREISAAARSLHPGGVQALLGDGSVRFVSDSIHAQTWQWLGTPQDGNVLNEF</sequence>
<dbReference type="OrthoDB" id="251754at2"/>
<organism evidence="3 4">
    <name type="scientific">Novipirellula galeiformis</name>
    <dbReference type="NCBI Taxonomy" id="2528004"/>
    <lineage>
        <taxon>Bacteria</taxon>
        <taxon>Pseudomonadati</taxon>
        <taxon>Planctomycetota</taxon>
        <taxon>Planctomycetia</taxon>
        <taxon>Pirellulales</taxon>
        <taxon>Pirellulaceae</taxon>
        <taxon>Novipirellula</taxon>
    </lineage>
</organism>
<keyword evidence="1" id="KW-1133">Transmembrane helix</keyword>
<dbReference type="PROSITE" id="PS00409">
    <property type="entry name" value="PROKAR_NTER_METHYL"/>
    <property type="match status" value="1"/>
</dbReference>
<dbReference type="InterPro" id="IPR045584">
    <property type="entry name" value="Pilin-like"/>
</dbReference>
<dbReference type="InterPro" id="IPR012902">
    <property type="entry name" value="N_methyl_site"/>
</dbReference>
<feature type="domain" description="DUF1559" evidence="2">
    <location>
        <begin position="50"/>
        <end position="309"/>
    </location>
</feature>
<dbReference type="InterPro" id="IPR027558">
    <property type="entry name" value="Pre_pil_HX9DG_C"/>
</dbReference>
<dbReference type="PANTHER" id="PTHR30093:SF2">
    <property type="entry name" value="TYPE II SECRETION SYSTEM PROTEIN H"/>
    <property type="match status" value="1"/>
</dbReference>
<dbReference type="Pfam" id="PF07596">
    <property type="entry name" value="SBP_bac_10"/>
    <property type="match status" value="1"/>
</dbReference>
<evidence type="ECO:0000313" key="3">
    <source>
        <dbReference type="EMBL" id="TWU25289.1"/>
    </source>
</evidence>
<dbReference type="NCBIfam" id="TIGR04294">
    <property type="entry name" value="pre_pil_HX9DG"/>
    <property type="match status" value="1"/>
</dbReference>
<keyword evidence="4" id="KW-1185">Reference proteome</keyword>
<proteinExistence type="predicted"/>
<dbReference type="Proteomes" id="UP000316304">
    <property type="component" value="Unassembled WGS sequence"/>
</dbReference>
<dbReference type="AlphaFoldDB" id="A0A5C6CR16"/>
<dbReference type="SUPFAM" id="SSF54523">
    <property type="entry name" value="Pili subunits"/>
    <property type="match status" value="1"/>
</dbReference>
<keyword evidence="1" id="KW-0472">Membrane</keyword>
<evidence type="ECO:0000313" key="4">
    <source>
        <dbReference type="Proteomes" id="UP000316304"/>
    </source>
</evidence>
<keyword evidence="1" id="KW-0812">Transmembrane</keyword>
<dbReference type="InterPro" id="IPR011453">
    <property type="entry name" value="DUF1559"/>
</dbReference>
<gene>
    <name evidence="3" type="primary">pulG_2</name>
    <name evidence="3" type="ORF">Pla52o_15870</name>
</gene>
<evidence type="ECO:0000259" key="2">
    <source>
        <dbReference type="Pfam" id="PF07596"/>
    </source>
</evidence>
<accession>A0A5C6CR16</accession>
<dbReference type="Pfam" id="PF07963">
    <property type="entry name" value="N_methyl"/>
    <property type="match status" value="1"/>
</dbReference>